<feature type="compositionally biased region" description="Low complexity" evidence="14">
    <location>
        <begin position="9"/>
        <end position="20"/>
    </location>
</feature>
<organism evidence="17 18">
    <name type="scientific">Corynebacterium vitaeruminis DSM 20294</name>
    <dbReference type="NCBI Taxonomy" id="1224164"/>
    <lineage>
        <taxon>Bacteria</taxon>
        <taxon>Bacillati</taxon>
        <taxon>Actinomycetota</taxon>
        <taxon>Actinomycetes</taxon>
        <taxon>Mycobacteriales</taxon>
        <taxon>Corynebacteriaceae</taxon>
        <taxon>Corynebacterium</taxon>
    </lineage>
</organism>
<proteinExistence type="inferred from homology"/>
<evidence type="ECO:0000256" key="2">
    <source>
        <dbReference type="ARBA" id="ARBA00001966"/>
    </source>
</evidence>
<evidence type="ECO:0000256" key="5">
    <source>
        <dbReference type="ARBA" id="ARBA00012353"/>
    </source>
</evidence>
<feature type="domain" description="Nitrite/sulphite reductase 4Fe-4S" evidence="15">
    <location>
        <begin position="183"/>
        <end position="335"/>
    </location>
</feature>
<gene>
    <name evidence="17" type="ORF">B843_11840</name>
</gene>
<keyword evidence="18" id="KW-1185">Reference proteome</keyword>
<dbReference type="GO" id="GO:0046872">
    <property type="term" value="F:metal ion binding"/>
    <property type="evidence" value="ECO:0007669"/>
    <property type="project" value="UniProtKB-KW"/>
</dbReference>
<comment type="similarity">
    <text evidence="4">Belongs to the nitrite and sulfite reductase 4Fe-4S domain family.</text>
</comment>
<evidence type="ECO:0000313" key="17">
    <source>
        <dbReference type="EMBL" id="AHI23744.1"/>
    </source>
</evidence>
<dbReference type="InterPro" id="IPR051329">
    <property type="entry name" value="NIR_SIR_4Fe-4S"/>
</dbReference>
<evidence type="ECO:0000256" key="8">
    <source>
        <dbReference type="ARBA" id="ARBA00022723"/>
    </source>
</evidence>
<keyword evidence="9" id="KW-0883">Thioether bond</keyword>
<dbReference type="FunFam" id="3.30.413.10:FF:000013">
    <property type="entry name" value="Sulfite reductase [ferredoxin]"/>
    <property type="match status" value="1"/>
</dbReference>
<dbReference type="PATRIC" id="fig|1224164.3.peg.2386"/>
<keyword evidence="8" id="KW-0479">Metal-binding</keyword>
<feature type="domain" description="Nitrite/sulphite reductase 4Fe-4S" evidence="15">
    <location>
        <begin position="434"/>
        <end position="567"/>
    </location>
</feature>
<name>W5Y4A8_9CORY</name>
<evidence type="ECO:0000259" key="16">
    <source>
        <dbReference type="Pfam" id="PF03460"/>
    </source>
</evidence>
<accession>W5Y4A8</accession>
<evidence type="ECO:0000256" key="13">
    <source>
        <dbReference type="ARBA" id="ARBA00049518"/>
    </source>
</evidence>
<comment type="cofactor">
    <cofactor evidence="1">
        <name>siroheme</name>
        <dbReference type="ChEBI" id="CHEBI:60052"/>
    </cofactor>
</comment>
<evidence type="ECO:0000256" key="3">
    <source>
        <dbReference type="ARBA" id="ARBA00003247"/>
    </source>
</evidence>
<dbReference type="GO" id="GO:0020037">
    <property type="term" value="F:heme binding"/>
    <property type="evidence" value="ECO:0007669"/>
    <property type="project" value="InterPro"/>
</dbReference>
<dbReference type="SUPFAM" id="SSF56014">
    <property type="entry name" value="Nitrite and sulphite reductase 4Fe-4S domain-like"/>
    <property type="match status" value="2"/>
</dbReference>
<dbReference type="Gene3D" id="3.90.480.20">
    <property type="match status" value="1"/>
</dbReference>
<dbReference type="KEGG" id="cvt:B843_11840"/>
<dbReference type="FunFam" id="3.30.413.10:FF:000009">
    <property type="entry name" value="Sulfite reductase [ferredoxin]"/>
    <property type="match status" value="1"/>
</dbReference>
<dbReference type="eggNOG" id="COG0155">
    <property type="taxonomic scope" value="Bacteria"/>
</dbReference>
<evidence type="ECO:0000256" key="14">
    <source>
        <dbReference type="SAM" id="MobiDB-lite"/>
    </source>
</evidence>
<dbReference type="SUPFAM" id="SSF55124">
    <property type="entry name" value="Nitrite/Sulfite reductase N-terminal domain-like"/>
    <property type="match status" value="2"/>
</dbReference>
<dbReference type="GO" id="GO:0050311">
    <property type="term" value="F:sulfite reductase (ferredoxin) activity"/>
    <property type="evidence" value="ECO:0007669"/>
    <property type="project" value="UniProtKB-EC"/>
</dbReference>
<comment type="catalytic activity">
    <reaction evidence="13">
        <text>hydrogen sulfide + 6 oxidized [2Fe-2S]-[ferredoxin] + 3 H2O = sulfite + 6 reduced [2Fe-2S]-[ferredoxin] + 7 H(+)</text>
        <dbReference type="Rhea" id="RHEA:23132"/>
        <dbReference type="Rhea" id="RHEA-COMP:10000"/>
        <dbReference type="Rhea" id="RHEA-COMP:10001"/>
        <dbReference type="ChEBI" id="CHEBI:15377"/>
        <dbReference type="ChEBI" id="CHEBI:15378"/>
        <dbReference type="ChEBI" id="CHEBI:17359"/>
        <dbReference type="ChEBI" id="CHEBI:29919"/>
        <dbReference type="ChEBI" id="CHEBI:33737"/>
        <dbReference type="ChEBI" id="CHEBI:33738"/>
        <dbReference type="EC" id="1.8.7.1"/>
    </reaction>
</comment>
<dbReference type="AlphaFoldDB" id="W5Y4A8"/>
<dbReference type="HOGENOM" id="CLU_015667_2_3_11"/>
<dbReference type="STRING" id="1224164.B843_11840"/>
<feature type="domain" description="Nitrite/Sulfite reductase ferredoxin-like" evidence="16">
    <location>
        <begin position="358"/>
        <end position="423"/>
    </location>
</feature>
<evidence type="ECO:0000256" key="10">
    <source>
        <dbReference type="ARBA" id="ARBA00023002"/>
    </source>
</evidence>
<evidence type="ECO:0000256" key="6">
    <source>
        <dbReference type="ARBA" id="ARBA00022485"/>
    </source>
</evidence>
<keyword evidence="7" id="KW-0349">Heme</keyword>
<dbReference type="InterPro" id="IPR005117">
    <property type="entry name" value="NiRdtase/SiRdtase_haem-b_fer"/>
</dbReference>
<feature type="region of interest" description="Disordered" evidence="14">
    <location>
        <begin position="1"/>
        <end position="56"/>
    </location>
</feature>
<dbReference type="PANTHER" id="PTHR32439">
    <property type="entry name" value="FERREDOXIN--NITRITE REDUCTASE, CHLOROPLASTIC"/>
    <property type="match status" value="1"/>
</dbReference>
<keyword evidence="12" id="KW-0411">Iron-sulfur</keyword>
<dbReference type="Gene3D" id="3.30.413.10">
    <property type="entry name" value="Sulfite Reductase Hemoprotein, domain 1"/>
    <property type="match status" value="2"/>
</dbReference>
<dbReference type="GO" id="GO:0051539">
    <property type="term" value="F:4 iron, 4 sulfur cluster binding"/>
    <property type="evidence" value="ECO:0007669"/>
    <property type="project" value="UniProtKB-KW"/>
</dbReference>
<dbReference type="InterPro" id="IPR006067">
    <property type="entry name" value="NO2/SO3_Rdtase_4Fe4S_dom"/>
</dbReference>
<evidence type="ECO:0000256" key="4">
    <source>
        <dbReference type="ARBA" id="ARBA00010429"/>
    </source>
</evidence>
<dbReference type="EC" id="1.8.7.1" evidence="5"/>
<dbReference type="PANTHER" id="PTHR32439:SF0">
    <property type="entry name" value="FERREDOXIN--NITRITE REDUCTASE, CHLOROPLASTIC"/>
    <property type="match status" value="1"/>
</dbReference>
<keyword evidence="6" id="KW-0004">4Fe-4S</keyword>
<protein>
    <recommendedName>
        <fullName evidence="5">assimilatory sulfite reductase (ferredoxin)</fullName>
        <ecNumber evidence="5">1.8.7.1</ecNumber>
    </recommendedName>
</protein>
<dbReference type="Pfam" id="PF03460">
    <property type="entry name" value="NIR_SIR_ferr"/>
    <property type="match status" value="2"/>
</dbReference>
<sequence>MTTTTIRDAAPAQRAATQAAGVEKRPARAKKSEGQWKLDGREPLNGDERIKQEDGGLSARQRVIDIYSKQGFSSIPAEDLAPRFKWLGLYTQRRQDLGGELTGQLENSELQDEFFMMRVRFDGGRVTPQQLRTVGEISRDYARSTADFTDRQNIQLHWIRIEDVPAIWDKLEVNGLSTLLGCGDVPRVILGSPVAGVAADEIIDATPAIDEIVANYLPREEFHNLPRKFKTAISGNARQDVTHEIQDISFIGSVHPEFGPGFECYVGGGLSTNPMLARSLGAWVPLERVPEVWAGVARIFRDYGFRRLRNRARLKFLVAQWGIEKFREVLETEYLDAPLIDGPHVPENPGARDHLGLHKQKDGRFYLGVKPTVGHATGEQLIAIADVAERFGIERLRTTPDKELLFLDIEPGDVEPLSAALDETGLYSKPSEFRRGIVSCTGLEFCKLAHVTTKARAIELVDDLEERVGDLDVPIRISLNGCPNSCARTQVADIGFKGQTVTDDEGNRVEGFQVHLGGALGLHPDWGRKLRGHKVTSAEVGNYVVRLVTKYKKQRTEGEQFREWVLRAEEADLQ</sequence>
<dbReference type="InterPro" id="IPR045854">
    <property type="entry name" value="NO2/SO3_Rdtase_4Fe4S_sf"/>
</dbReference>
<dbReference type="Pfam" id="PF01077">
    <property type="entry name" value="NIR_SIR"/>
    <property type="match status" value="2"/>
</dbReference>
<evidence type="ECO:0000313" key="18">
    <source>
        <dbReference type="Proteomes" id="UP000019222"/>
    </source>
</evidence>
<evidence type="ECO:0000259" key="15">
    <source>
        <dbReference type="Pfam" id="PF01077"/>
    </source>
</evidence>
<dbReference type="RefSeq" id="WP_025253728.1">
    <property type="nucleotide sequence ID" value="NZ_CP004353.1"/>
</dbReference>
<evidence type="ECO:0000256" key="11">
    <source>
        <dbReference type="ARBA" id="ARBA00023004"/>
    </source>
</evidence>
<keyword evidence="11" id="KW-0408">Iron</keyword>
<comment type="function">
    <text evidence="3">Catalyzes the reduction of sulfite to sulfide, a step in the biosynthesis of sulfur-containing amino acids and cofactors.</text>
</comment>
<evidence type="ECO:0000256" key="12">
    <source>
        <dbReference type="ARBA" id="ARBA00023014"/>
    </source>
</evidence>
<evidence type="ECO:0000256" key="1">
    <source>
        <dbReference type="ARBA" id="ARBA00001929"/>
    </source>
</evidence>
<comment type="cofactor">
    <cofactor evidence="2">
        <name>[4Fe-4S] cluster</name>
        <dbReference type="ChEBI" id="CHEBI:49883"/>
    </cofactor>
</comment>
<keyword evidence="10" id="KW-0560">Oxidoreductase</keyword>
<dbReference type="Proteomes" id="UP000019222">
    <property type="component" value="Chromosome"/>
</dbReference>
<dbReference type="PROSITE" id="PS00365">
    <property type="entry name" value="NIR_SIR"/>
    <property type="match status" value="1"/>
</dbReference>
<reference evidence="17 18" key="1">
    <citation type="submission" date="2013-02" db="EMBL/GenBank/DDBJ databases">
        <title>The complete genome sequence of Corynebacterium vitaeruminis DSM 20294.</title>
        <authorList>
            <person name="Ruckert C."/>
            <person name="Albersmeier A."/>
            <person name="Kalinowski J."/>
        </authorList>
    </citation>
    <scope>NUCLEOTIDE SEQUENCE [LARGE SCALE GENOMIC DNA]</scope>
    <source>
        <strain evidence="18">ATCC 10234</strain>
    </source>
</reference>
<dbReference type="PRINTS" id="PR00397">
    <property type="entry name" value="SIROHAEM"/>
</dbReference>
<dbReference type="InterPro" id="IPR006066">
    <property type="entry name" value="NO2/SO3_Rdtase_FeS/sirohaem_BS"/>
</dbReference>
<dbReference type="EMBL" id="CP004353">
    <property type="protein sequence ID" value="AHI23744.1"/>
    <property type="molecule type" value="Genomic_DNA"/>
</dbReference>
<feature type="domain" description="Nitrite/Sulfite reductase ferredoxin-like" evidence="16">
    <location>
        <begin position="112"/>
        <end position="172"/>
    </location>
</feature>
<feature type="compositionally biased region" description="Basic and acidic residues" evidence="14">
    <location>
        <begin position="22"/>
        <end position="54"/>
    </location>
</feature>
<evidence type="ECO:0000256" key="9">
    <source>
        <dbReference type="ARBA" id="ARBA00022784"/>
    </source>
</evidence>
<evidence type="ECO:0000256" key="7">
    <source>
        <dbReference type="ARBA" id="ARBA00022617"/>
    </source>
</evidence>
<dbReference type="InterPro" id="IPR036136">
    <property type="entry name" value="Nit/Sulf_reduc_fer-like_dom_sf"/>
</dbReference>